<evidence type="ECO:0000313" key="2">
    <source>
        <dbReference type="EMBL" id="EEQ41332.1"/>
    </source>
</evidence>
<organism evidence="2 3">
    <name type="scientific">Clavispora lusitaniae (strain ATCC 42720)</name>
    <name type="common">Yeast</name>
    <name type="synonym">Candida lusitaniae</name>
    <dbReference type="NCBI Taxonomy" id="306902"/>
    <lineage>
        <taxon>Eukaryota</taxon>
        <taxon>Fungi</taxon>
        <taxon>Dikarya</taxon>
        <taxon>Ascomycota</taxon>
        <taxon>Saccharomycotina</taxon>
        <taxon>Pichiomycetes</taxon>
        <taxon>Metschnikowiaceae</taxon>
        <taxon>Clavispora</taxon>
    </lineage>
</organism>
<dbReference type="InParanoid" id="C4YAZ6"/>
<accession>C4YAZ6</accession>
<gene>
    <name evidence="2" type="ORF">CLUG_05461</name>
</gene>
<feature type="region of interest" description="Disordered" evidence="1">
    <location>
        <begin position="118"/>
        <end position="163"/>
    </location>
</feature>
<reference evidence="2 3" key="1">
    <citation type="journal article" date="2009" name="Nature">
        <title>Evolution of pathogenicity and sexual reproduction in eight Candida genomes.</title>
        <authorList>
            <person name="Butler G."/>
            <person name="Rasmussen M.D."/>
            <person name="Lin M.F."/>
            <person name="Santos M.A."/>
            <person name="Sakthikumar S."/>
            <person name="Munro C.A."/>
            <person name="Rheinbay E."/>
            <person name="Grabherr M."/>
            <person name="Forche A."/>
            <person name="Reedy J.L."/>
            <person name="Agrafioti I."/>
            <person name="Arnaud M.B."/>
            <person name="Bates S."/>
            <person name="Brown A.J."/>
            <person name="Brunke S."/>
            <person name="Costanzo M.C."/>
            <person name="Fitzpatrick D.A."/>
            <person name="de Groot P.W."/>
            <person name="Harris D."/>
            <person name="Hoyer L.L."/>
            <person name="Hube B."/>
            <person name="Klis F.M."/>
            <person name="Kodira C."/>
            <person name="Lennard N."/>
            <person name="Logue M.E."/>
            <person name="Martin R."/>
            <person name="Neiman A.M."/>
            <person name="Nikolaou E."/>
            <person name="Quail M.A."/>
            <person name="Quinn J."/>
            <person name="Santos M.C."/>
            <person name="Schmitzberger F.F."/>
            <person name="Sherlock G."/>
            <person name="Shah P."/>
            <person name="Silverstein K.A."/>
            <person name="Skrzypek M.S."/>
            <person name="Soll D."/>
            <person name="Staggs R."/>
            <person name="Stansfield I."/>
            <person name="Stumpf M.P."/>
            <person name="Sudbery P.E."/>
            <person name="Srikantha T."/>
            <person name="Zeng Q."/>
            <person name="Berman J."/>
            <person name="Berriman M."/>
            <person name="Heitman J."/>
            <person name="Gow N.A."/>
            <person name="Lorenz M.C."/>
            <person name="Birren B.W."/>
            <person name="Kellis M."/>
            <person name="Cuomo C.A."/>
        </authorList>
    </citation>
    <scope>NUCLEOTIDE SEQUENCE [LARGE SCALE GENOMIC DNA]</scope>
    <source>
        <strain evidence="2 3">ATCC 42720</strain>
    </source>
</reference>
<dbReference type="HOGENOM" id="CLU_1626861_0_0_1"/>
<dbReference type="Proteomes" id="UP000007703">
    <property type="component" value="Unassembled WGS sequence"/>
</dbReference>
<evidence type="ECO:0000313" key="3">
    <source>
        <dbReference type="Proteomes" id="UP000007703"/>
    </source>
</evidence>
<dbReference type="EMBL" id="CH408082">
    <property type="protein sequence ID" value="EEQ41332.1"/>
    <property type="molecule type" value="Genomic_DNA"/>
</dbReference>
<dbReference type="VEuPathDB" id="FungiDB:CLUG_05461"/>
<sequence length="163" mass="18154">MDRRLGFVGQGRGQVVGQVGQQAAGRVGAGRRRWVRAGVGRYVHHFHRGRNGLGGCFRASRQMGQLRQQRVGFFRERCLGLERRVERLVERRVRVVISQLKVERRSGVLASVVAPAAQKENGAADENNEAGDSHGQADGQASVVAHDYENRRGSEQKRSKDDR</sequence>
<proteinExistence type="predicted"/>
<name>C4YAZ6_CLAL4</name>
<feature type="compositionally biased region" description="Basic and acidic residues" evidence="1">
    <location>
        <begin position="146"/>
        <end position="163"/>
    </location>
</feature>
<dbReference type="KEGG" id="clu:CLUG_05461"/>
<dbReference type="AlphaFoldDB" id="C4YAZ6"/>
<evidence type="ECO:0000256" key="1">
    <source>
        <dbReference type="SAM" id="MobiDB-lite"/>
    </source>
</evidence>
<protein>
    <submittedName>
        <fullName evidence="2">Uncharacterized protein</fullName>
    </submittedName>
</protein>